<comment type="similarity">
    <text evidence="5 7 9">Belongs to the PTH family.</text>
</comment>
<reference evidence="10 11" key="1">
    <citation type="submission" date="2014-03" db="EMBL/GenBank/DDBJ databases">
        <title>complete genome sequence of Flavobacteriaceae bacterium JBKA-6.</title>
        <authorList>
            <person name="Takano T."/>
            <person name="Nakamura Y."/>
            <person name="Takuma S."/>
            <person name="Yasuike M."/>
            <person name="Matsuyama T."/>
            <person name="Sakai T."/>
            <person name="Fujiwara A."/>
            <person name="Kimoto K."/>
            <person name="Fukuda Y."/>
            <person name="Kondo H."/>
            <person name="Hirono I."/>
            <person name="Nakayasu C."/>
        </authorList>
    </citation>
    <scope>NUCLEOTIDE SEQUENCE [LARGE SCALE GENOMIC DNA]</scope>
    <source>
        <strain evidence="10 11">JBKA-6</strain>
    </source>
</reference>
<name>A0A1J1E4M8_9FLAO</name>
<comment type="subcellular location">
    <subcellularLocation>
        <location evidence="7">Cytoplasm</location>
    </subcellularLocation>
</comment>
<comment type="function">
    <text evidence="7">Catalyzes the release of premature peptidyl moieties from peptidyl-tRNA molecules trapped in stalled 50S ribosomal subunits, and thus maintains levels of free tRNAs and 50S ribosomes.</text>
</comment>
<dbReference type="GO" id="GO:0000049">
    <property type="term" value="F:tRNA binding"/>
    <property type="evidence" value="ECO:0007669"/>
    <property type="project" value="UniProtKB-UniRule"/>
</dbReference>
<comment type="subunit">
    <text evidence="7">Monomer.</text>
</comment>
<organism evidence="10 11">
    <name type="scientific">Ichthyobacterium seriolicida</name>
    <dbReference type="NCBI Taxonomy" id="242600"/>
    <lineage>
        <taxon>Bacteria</taxon>
        <taxon>Pseudomonadati</taxon>
        <taxon>Bacteroidota</taxon>
        <taxon>Flavobacteriia</taxon>
        <taxon>Flavobacteriales</taxon>
        <taxon>Ichthyobacteriaceae</taxon>
        <taxon>Ichthyobacterium</taxon>
    </lineage>
</organism>
<dbReference type="InterPro" id="IPR036416">
    <property type="entry name" value="Pept_tRNA_hydro_sf"/>
</dbReference>
<evidence type="ECO:0000313" key="11">
    <source>
        <dbReference type="Proteomes" id="UP000243197"/>
    </source>
</evidence>
<dbReference type="Pfam" id="PF01195">
    <property type="entry name" value="Pept_tRNA_hydro"/>
    <property type="match status" value="1"/>
</dbReference>
<keyword evidence="3 7" id="KW-0378">Hydrolase</keyword>
<dbReference type="PANTHER" id="PTHR17224">
    <property type="entry name" value="PEPTIDYL-TRNA HYDROLASE"/>
    <property type="match status" value="1"/>
</dbReference>
<dbReference type="HAMAP" id="MF_00083">
    <property type="entry name" value="Pept_tRNA_hydro_bact"/>
    <property type="match status" value="1"/>
</dbReference>
<feature type="binding site" evidence="7">
    <location>
        <position position="112"/>
    </location>
    <ligand>
        <name>tRNA</name>
        <dbReference type="ChEBI" id="CHEBI:17843"/>
    </ligand>
</feature>
<dbReference type="GO" id="GO:0072344">
    <property type="term" value="P:rescue of stalled ribosome"/>
    <property type="evidence" value="ECO:0007669"/>
    <property type="project" value="UniProtKB-UniRule"/>
</dbReference>
<dbReference type="Gene3D" id="3.40.50.1470">
    <property type="entry name" value="Peptidyl-tRNA hydrolase"/>
    <property type="match status" value="1"/>
</dbReference>
<dbReference type="OrthoDB" id="9800507at2"/>
<feature type="site" description="Discriminates between blocked and unblocked aminoacyl-tRNA" evidence="7">
    <location>
        <position position="10"/>
    </location>
</feature>
<protein>
    <recommendedName>
        <fullName evidence="6 7">Peptidyl-tRNA hydrolase</fullName>
        <shortName evidence="7">Pth</shortName>
        <ecNumber evidence="1 7">3.1.1.29</ecNumber>
    </recommendedName>
</protein>
<evidence type="ECO:0000256" key="3">
    <source>
        <dbReference type="ARBA" id="ARBA00022801"/>
    </source>
</evidence>
<feature type="site" description="Stabilizes the basic form of H active site to accept a proton" evidence="7">
    <location>
        <position position="91"/>
    </location>
</feature>
<accession>A0A1J1E4M8</accession>
<dbReference type="KEGG" id="ise:JBKA6_0991"/>
<evidence type="ECO:0000256" key="2">
    <source>
        <dbReference type="ARBA" id="ARBA00022555"/>
    </source>
</evidence>
<comment type="function">
    <text evidence="7">Hydrolyzes ribosome-free peptidyl-tRNAs (with 1 or more amino acids incorporated), which drop off the ribosome during protein synthesis, or as a result of ribosome stalling.</text>
</comment>
<evidence type="ECO:0000256" key="8">
    <source>
        <dbReference type="RuleBase" id="RU000673"/>
    </source>
</evidence>
<feature type="binding site" evidence="7">
    <location>
        <position position="64"/>
    </location>
    <ligand>
        <name>tRNA</name>
        <dbReference type="ChEBI" id="CHEBI:17843"/>
    </ligand>
</feature>
<dbReference type="RefSeq" id="WP_096686449.1">
    <property type="nucleotide sequence ID" value="NZ_AP014564.1"/>
</dbReference>
<evidence type="ECO:0000256" key="1">
    <source>
        <dbReference type="ARBA" id="ARBA00013260"/>
    </source>
</evidence>
<evidence type="ECO:0000256" key="5">
    <source>
        <dbReference type="ARBA" id="ARBA00038063"/>
    </source>
</evidence>
<dbReference type="InterPro" id="IPR018171">
    <property type="entry name" value="Pept_tRNA_hydro_CS"/>
</dbReference>
<dbReference type="EC" id="3.1.1.29" evidence="1 7"/>
<gene>
    <name evidence="7" type="primary">pth</name>
    <name evidence="10" type="ORF">JBKA6_0991</name>
</gene>
<evidence type="ECO:0000313" key="10">
    <source>
        <dbReference type="EMBL" id="BAV95004.1"/>
    </source>
</evidence>
<evidence type="ECO:0000256" key="9">
    <source>
        <dbReference type="RuleBase" id="RU004320"/>
    </source>
</evidence>
<feature type="binding site" evidence="7">
    <location>
        <position position="66"/>
    </location>
    <ligand>
        <name>tRNA</name>
        <dbReference type="ChEBI" id="CHEBI:17843"/>
    </ligand>
</feature>
<dbReference type="EMBL" id="AP014564">
    <property type="protein sequence ID" value="BAV95004.1"/>
    <property type="molecule type" value="Genomic_DNA"/>
</dbReference>
<dbReference type="GO" id="GO:0004045">
    <property type="term" value="F:peptidyl-tRNA hydrolase activity"/>
    <property type="evidence" value="ECO:0007669"/>
    <property type="project" value="UniProtKB-UniRule"/>
</dbReference>
<dbReference type="GO" id="GO:0006515">
    <property type="term" value="P:protein quality control for misfolded or incompletely synthesized proteins"/>
    <property type="evidence" value="ECO:0007669"/>
    <property type="project" value="UniProtKB-UniRule"/>
</dbReference>
<keyword evidence="2 7" id="KW-0820">tRNA-binding</keyword>
<sequence length="189" mass="21365">MRFLIVGLGNIGDKYSGTRHNIGFTILDEVAREFSSDFSVQKLGLISTFTYSSNSVVLLKPSTYMNMSGKSVRYWMGKKKIDLENILIITDDIFLPFGRFRLKTKGSSGGHNGLGSIEEFLNTTEYPRFRFGVGNDFLKGSQIDHVLGKWDLHEIEELKEGVKKSVLAVKSFLKFGLSKTMNDFNKKML</sequence>
<keyword evidence="7" id="KW-0963">Cytoplasm</keyword>
<feature type="active site" description="Proton acceptor" evidence="7">
    <location>
        <position position="20"/>
    </location>
</feature>
<dbReference type="Proteomes" id="UP000243197">
    <property type="component" value="Chromosome"/>
</dbReference>
<dbReference type="GO" id="GO:0005737">
    <property type="term" value="C:cytoplasm"/>
    <property type="evidence" value="ECO:0007669"/>
    <property type="project" value="UniProtKB-SubCell"/>
</dbReference>
<dbReference type="CDD" id="cd00462">
    <property type="entry name" value="PTH"/>
    <property type="match status" value="1"/>
</dbReference>
<dbReference type="PROSITE" id="PS01195">
    <property type="entry name" value="PEPT_TRNA_HYDROL_1"/>
    <property type="match status" value="1"/>
</dbReference>
<comment type="catalytic activity">
    <reaction evidence="7 8">
        <text>an N-acyl-L-alpha-aminoacyl-tRNA + H2O = an N-acyl-L-amino acid + a tRNA + H(+)</text>
        <dbReference type="Rhea" id="RHEA:54448"/>
        <dbReference type="Rhea" id="RHEA-COMP:10123"/>
        <dbReference type="Rhea" id="RHEA-COMP:13883"/>
        <dbReference type="ChEBI" id="CHEBI:15377"/>
        <dbReference type="ChEBI" id="CHEBI:15378"/>
        <dbReference type="ChEBI" id="CHEBI:59874"/>
        <dbReference type="ChEBI" id="CHEBI:78442"/>
        <dbReference type="ChEBI" id="CHEBI:138191"/>
        <dbReference type="EC" id="3.1.1.29"/>
    </reaction>
</comment>
<evidence type="ECO:0000256" key="6">
    <source>
        <dbReference type="ARBA" id="ARBA00050038"/>
    </source>
</evidence>
<dbReference type="AlphaFoldDB" id="A0A1J1E4M8"/>
<dbReference type="InterPro" id="IPR001328">
    <property type="entry name" value="Pept_tRNA_hydro"/>
</dbReference>
<feature type="binding site" evidence="7">
    <location>
        <position position="15"/>
    </location>
    <ligand>
        <name>tRNA</name>
        <dbReference type="ChEBI" id="CHEBI:17843"/>
    </ligand>
</feature>
<evidence type="ECO:0000256" key="4">
    <source>
        <dbReference type="ARBA" id="ARBA00022884"/>
    </source>
</evidence>
<dbReference type="PANTHER" id="PTHR17224:SF1">
    <property type="entry name" value="PEPTIDYL-TRNA HYDROLASE"/>
    <property type="match status" value="1"/>
</dbReference>
<dbReference type="NCBIfam" id="TIGR00447">
    <property type="entry name" value="pth"/>
    <property type="match status" value="1"/>
</dbReference>
<keyword evidence="11" id="KW-1185">Reference proteome</keyword>
<keyword evidence="4 7" id="KW-0694">RNA-binding</keyword>
<dbReference type="SUPFAM" id="SSF53178">
    <property type="entry name" value="Peptidyl-tRNA hydrolase-like"/>
    <property type="match status" value="1"/>
</dbReference>
<evidence type="ECO:0000256" key="7">
    <source>
        <dbReference type="HAMAP-Rule" id="MF_00083"/>
    </source>
</evidence>
<proteinExistence type="inferred from homology"/>